<dbReference type="InterPro" id="IPR015797">
    <property type="entry name" value="NUDIX_hydrolase-like_dom_sf"/>
</dbReference>
<dbReference type="GO" id="GO:0016787">
    <property type="term" value="F:hydrolase activity"/>
    <property type="evidence" value="ECO:0007669"/>
    <property type="project" value="UniProtKB-KW"/>
</dbReference>
<keyword evidence="3" id="KW-0378">Hydrolase</keyword>
<feature type="domain" description="Nudix hydrolase" evidence="2">
    <location>
        <begin position="59"/>
        <end position="190"/>
    </location>
</feature>
<evidence type="ECO:0000313" key="4">
    <source>
        <dbReference type="Proteomes" id="UP000727993"/>
    </source>
</evidence>
<name>A0A936ND24_9ACTN</name>
<dbReference type="PANTHER" id="PTHR43736:SF1">
    <property type="entry name" value="DIHYDRONEOPTERIN TRIPHOSPHATE DIPHOSPHATASE"/>
    <property type="match status" value="1"/>
</dbReference>
<protein>
    <submittedName>
        <fullName evidence="3">NUDIX hydrolase</fullName>
    </submittedName>
</protein>
<dbReference type="SUPFAM" id="SSF55811">
    <property type="entry name" value="Nudix"/>
    <property type="match status" value="1"/>
</dbReference>
<accession>A0A936ND24</accession>
<evidence type="ECO:0000259" key="2">
    <source>
        <dbReference type="PROSITE" id="PS51462"/>
    </source>
</evidence>
<proteinExistence type="inferred from homology"/>
<dbReference type="InterPro" id="IPR000086">
    <property type="entry name" value="NUDIX_hydrolase_dom"/>
</dbReference>
<evidence type="ECO:0000313" key="3">
    <source>
        <dbReference type="EMBL" id="MBK9297745.1"/>
    </source>
</evidence>
<dbReference type="EMBL" id="JADJZA010000007">
    <property type="protein sequence ID" value="MBK9297745.1"/>
    <property type="molecule type" value="Genomic_DNA"/>
</dbReference>
<dbReference type="Gene3D" id="3.90.79.10">
    <property type="entry name" value="Nucleoside Triphosphate Pyrophosphohydrolase"/>
    <property type="match status" value="1"/>
</dbReference>
<comment type="caution">
    <text evidence="3">The sequence shown here is derived from an EMBL/GenBank/DDBJ whole genome shotgun (WGS) entry which is preliminary data.</text>
</comment>
<dbReference type="Proteomes" id="UP000727993">
    <property type="component" value="Unassembled WGS sequence"/>
</dbReference>
<reference evidence="3 4" key="1">
    <citation type="submission" date="2020-10" db="EMBL/GenBank/DDBJ databases">
        <title>Connecting structure to function with the recovery of over 1000 high-quality activated sludge metagenome-assembled genomes encoding full-length rRNA genes using long-read sequencing.</title>
        <authorList>
            <person name="Singleton C.M."/>
            <person name="Petriglieri F."/>
            <person name="Kristensen J.M."/>
            <person name="Kirkegaard R.H."/>
            <person name="Michaelsen T.Y."/>
            <person name="Andersen M.H."/>
            <person name="Karst S.M."/>
            <person name="Dueholm M.S."/>
            <person name="Nielsen P.H."/>
            <person name="Albertsen M."/>
        </authorList>
    </citation>
    <scope>NUCLEOTIDE SEQUENCE [LARGE SCALE GENOMIC DNA]</scope>
    <source>
        <strain evidence="3">Lyne_18-Q3-R50-59_MAXAC.006</strain>
    </source>
</reference>
<dbReference type="CDD" id="cd03674">
    <property type="entry name" value="NUDIX_Hydrolase"/>
    <property type="match status" value="1"/>
</dbReference>
<dbReference type="Pfam" id="PF00293">
    <property type="entry name" value="NUDIX"/>
    <property type="match status" value="1"/>
</dbReference>
<sequence>MNEFLASVSPAPSGSSDLDVTRAQLRATLVGRKGATDDRDRILAFLDDHPDAAHRSCAPGHLTGSAVIVDATGTRALLMLHAKVGRWLQMGGHADGDCDLAGVALREATEECGIEGLTLYAPAIDVDAHTVSGRRNEPAHDHLDLRFLVVAPPGAVEVGNEESDALAWVSVDELDSLDPAIDDLTGWLVRRAIALTPV</sequence>
<gene>
    <name evidence="3" type="ORF">IPN02_13130</name>
</gene>
<dbReference type="PANTHER" id="PTHR43736">
    <property type="entry name" value="ADP-RIBOSE PYROPHOSPHATASE"/>
    <property type="match status" value="1"/>
</dbReference>
<comment type="similarity">
    <text evidence="1">Belongs to the Nudix hydrolase family.</text>
</comment>
<evidence type="ECO:0000256" key="1">
    <source>
        <dbReference type="ARBA" id="ARBA00005582"/>
    </source>
</evidence>
<dbReference type="AlphaFoldDB" id="A0A936ND24"/>
<organism evidence="3 4">
    <name type="scientific">Candidatus Neomicrothrix subdominans</name>
    <dbReference type="NCBI Taxonomy" id="2954438"/>
    <lineage>
        <taxon>Bacteria</taxon>
        <taxon>Bacillati</taxon>
        <taxon>Actinomycetota</taxon>
        <taxon>Acidimicrobiia</taxon>
        <taxon>Acidimicrobiales</taxon>
        <taxon>Microthrixaceae</taxon>
        <taxon>Candidatus Neomicrothrix</taxon>
    </lineage>
</organism>
<dbReference type="PROSITE" id="PS51462">
    <property type="entry name" value="NUDIX"/>
    <property type="match status" value="1"/>
</dbReference>